<gene>
    <name evidence="2" type="ORF">A3J56_02300</name>
</gene>
<sequence>MFVVVFMLNTLPALAIDYNLLAPIKDVKNVGGENIFGQYMASFIPFVLAFAAVAAVTQIVIGGFEYALSEAITNKQEAKDRISSALSGLLLALASFLILNTINPKLTSLQLTVPPLDAPQQQPTQQPPLPPPPGVNNWGLFLCTDPPTDPGCTNITHGTQLPIQRSTHNTEQQCTDAGKFKRPDGSKTLTDGTVMTFWKCELIPNPSGA</sequence>
<dbReference type="AlphaFoldDB" id="A0A1F5WEF3"/>
<evidence type="ECO:0000256" key="1">
    <source>
        <dbReference type="SAM" id="Phobius"/>
    </source>
</evidence>
<keyword evidence="1" id="KW-0812">Transmembrane</keyword>
<evidence type="ECO:0000313" key="3">
    <source>
        <dbReference type="Proteomes" id="UP000178406"/>
    </source>
</evidence>
<reference evidence="2 3" key="1">
    <citation type="journal article" date="2016" name="Nat. Commun.">
        <title>Thousands of microbial genomes shed light on interconnected biogeochemical processes in an aquifer system.</title>
        <authorList>
            <person name="Anantharaman K."/>
            <person name="Brown C.T."/>
            <person name="Hug L.A."/>
            <person name="Sharon I."/>
            <person name="Castelle C.J."/>
            <person name="Probst A.J."/>
            <person name="Thomas B.C."/>
            <person name="Singh A."/>
            <person name="Wilkins M.J."/>
            <person name="Karaoz U."/>
            <person name="Brodie E.L."/>
            <person name="Williams K.H."/>
            <person name="Hubbard S.S."/>
            <person name="Banfield J.F."/>
        </authorList>
    </citation>
    <scope>NUCLEOTIDE SEQUENCE [LARGE SCALE GENOMIC DNA]</scope>
</reference>
<name>A0A1F5WEF3_9BACT</name>
<evidence type="ECO:0000313" key="2">
    <source>
        <dbReference type="EMBL" id="OGF74005.1"/>
    </source>
</evidence>
<protein>
    <submittedName>
        <fullName evidence="2">Uncharacterized protein</fullName>
    </submittedName>
</protein>
<dbReference type="EMBL" id="MFHQ01000031">
    <property type="protein sequence ID" value="OGF74005.1"/>
    <property type="molecule type" value="Genomic_DNA"/>
</dbReference>
<keyword evidence="1" id="KW-1133">Transmembrane helix</keyword>
<keyword evidence="1" id="KW-0472">Membrane</keyword>
<proteinExistence type="predicted"/>
<feature type="transmembrane region" description="Helical" evidence="1">
    <location>
        <begin position="82"/>
        <end position="102"/>
    </location>
</feature>
<accession>A0A1F5WEF3</accession>
<comment type="caution">
    <text evidence="2">The sequence shown here is derived from an EMBL/GenBank/DDBJ whole genome shotgun (WGS) entry which is preliminary data.</text>
</comment>
<feature type="transmembrane region" description="Helical" evidence="1">
    <location>
        <begin position="39"/>
        <end position="61"/>
    </location>
</feature>
<dbReference type="STRING" id="1798338.A3J56_02300"/>
<organism evidence="2 3">
    <name type="scientific">Candidatus Giovannonibacteria bacterium RIFCSPHIGHO2_02_FULL_46_20</name>
    <dbReference type="NCBI Taxonomy" id="1798338"/>
    <lineage>
        <taxon>Bacteria</taxon>
        <taxon>Candidatus Giovannoniibacteriota</taxon>
    </lineage>
</organism>
<dbReference type="Proteomes" id="UP000178406">
    <property type="component" value="Unassembled WGS sequence"/>
</dbReference>